<gene>
    <name evidence="1" type="ORF">TNCT_159051</name>
</gene>
<dbReference type="Proteomes" id="UP000887116">
    <property type="component" value="Unassembled WGS sequence"/>
</dbReference>
<accession>A0A8X6LAD7</accession>
<dbReference type="EMBL" id="BMAO01034902">
    <property type="protein sequence ID" value="GFQ99723.1"/>
    <property type="molecule type" value="Genomic_DNA"/>
</dbReference>
<evidence type="ECO:0000313" key="2">
    <source>
        <dbReference type="Proteomes" id="UP000887116"/>
    </source>
</evidence>
<keyword evidence="2" id="KW-1185">Reference proteome</keyword>
<name>A0A8X6LAD7_TRICU</name>
<evidence type="ECO:0000313" key="1">
    <source>
        <dbReference type="EMBL" id="GFQ99723.1"/>
    </source>
</evidence>
<comment type="caution">
    <text evidence="1">The sequence shown here is derived from an EMBL/GenBank/DDBJ whole genome shotgun (WGS) entry which is preliminary data.</text>
</comment>
<reference evidence="1" key="1">
    <citation type="submission" date="2020-07" db="EMBL/GenBank/DDBJ databases">
        <title>Multicomponent nature underlies the extraordinary mechanical properties of spider dragline silk.</title>
        <authorList>
            <person name="Kono N."/>
            <person name="Nakamura H."/>
            <person name="Mori M."/>
            <person name="Yoshida Y."/>
            <person name="Ohtoshi R."/>
            <person name="Malay A.D."/>
            <person name="Moran D.A.P."/>
            <person name="Tomita M."/>
            <person name="Numata K."/>
            <person name="Arakawa K."/>
        </authorList>
    </citation>
    <scope>NUCLEOTIDE SEQUENCE</scope>
</reference>
<proteinExistence type="predicted"/>
<sequence length="299" mass="32829">MVTCTLNAPRSACAKFARVEKALASVALGWAVFLAEDFNDYFDETDAGDILKNRLMLLGSLHGEHEKRHGCSCLATYHIMAFFDLVALGSQVADDLHGRHINWESPDHCSELFILRKHIRVAFQTILVDVPPDEGVGVGCLRINPELGSDELGLSFSLVTPCRCLSRAAWLETLSMVIGGTCCFFWGAVTTGVPLMAEVPSCGSVTSMEDELDTVSSANLFCVGMMSSSFFAFFGSTLESPEFFLPFFLERITWKGASKGLVGRPHASTWAWRSLLCSAISNFRICVNLNFASSRTLFH</sequence>
<organism evidence="1 2">
    <name type="scientific">Trichonephila clavata</name>
    <name type="common">Joro spider</name>
    <name type="synonym">Nephila clavata</name>
    <dbReference type="NCBI Taxonomy" id="2740835"/>
    <lineage>
        <taxon>Eukaryota</taxon>
        <taxon>Metazoa</taxon>
        <taxon>Ecdysozoa</taxon>
        <taxon>Arthropoda</taxon>
        <taxon>Chelicerata</taxon>
        <taxon>Arachnida</taxon>
        <taxon>Araneae</taxon>
        <taxon>Araneomorphae</taxon>
        <taxon>Entelegynae</taxon>
        <taxon>Araneoidea</taxon>
        <taxon>Nephilidae</taxon>
        <taxon>Trichonephila</taxon>
    </lineage>
</organism>
<protein>
    <submittedName>
        <fullName evidence="1">Uncharacterized protein</fullName>
    </submittedName>
</protein>
<dbReference type="AlphaFoldDB" id="A0A8X6LAD7"/>